<dbReference type="FunFam" id="3.90.170.10:FF:000001">
    <property type="entry name" value="Adenylosuccinate synthetase"/>
    <property type="match status" value="1"/>
</dbReference>
<dbReference type="NCBIfam" id="NF002223">
    <property type="entry name" value="PRK01117.1"/>
    <property type="match status" value="1"/>
</dbReference>
<evidence type="ECO:0000256" key="8">
    <source>
        <dbReference type="HAMAP-Rule" id="MF_00011"/>
    </source>
</evidence>
<feature type="binding site" description="in other chain" evidence="8">
    <location>
        <position position="137"/>
    </location>
    <ligand>
        <name>IMP</name>
        <dbReference type="ChEBI" id="CHEBI:58053"/>
        <note>ligand shared between dimeric partners</note>
    </ligand>
</feature>
<comment type="catalytic activity">
    <reaction evidence="8">
        <text>IMP + L-aspartate + GTP = N(6)-(1,2-dicarboxyethyl)-AMP + GDP + phosphate + 2 H(+)</text>
        <dbReference type="Rhea" id="RHEA:15753"/>
        <dbReference type="ChEBI" id="CHEBI:15378"/>
        <dbReference type="ChEBI" id="CHEBI:29991"/>
        <dbReference type="ChEBI" id="CHEBI:37565"/>
        <dbReference type="ChEBI" id="CHEBI:43474"/>
        <dbReference type="ChEBI" id="CHEBI:57567"/>
        <dbReference type="ChEBI" id="CHEBI:58053"/>
        <dbReference type="ChEBI" id="CHEBI:58189"/>
        <dbReference type="EC" id="6.3.4.4"/>
    </reaction>
</comment>
<dbReference type="InterPro" id="IPR042110">
    <property type="entry name" value="Adenylosuccinate_synth_dom2"/>
</dbReference>
<feature type="binding site" description="in other chain" evidence="8">
    <location>
        <begin position="21"/>
        <end position="24"/>
    </location>
    <ligand>
        <name>IMP</name>
        <dbReference type="ChEBI" id="CHEBI:58053"/>
        <note>ligand shared between dimeric partners</note>
    </ligand>
</feature>
<evidence type="ECO:0000313" key="10">
    <source>
        <dbReference type="EMBL" id="CAA9441609.1"/>
    </source>
</evidence>
<feature type="binding site" evidence="8">
    <location>
        <begin position="421"/>
        <end position="423"/>
    </location>
    <ligand>
        <name>GTP</name>
        <dbReference type="ChEBI" id="CHEBI:37565"/>
    </ligand>
</feature>
<keyword evidence="5 8" id="KW-0658">Purine biosynthesis</keyword>
<keyword evidence="2 8" id="KW-0436">Ligase</keyword>
<dbReference type="Pfam" id="PF00709">
    <property type="entry name" value="Adenylsucc_synt"/>
    <property type="match status" value="1"/>
</dbReference>
<feature type="binding site" evidence="8">
    <location>
        <position position="313"/>
    </location>
    <ligand>
        <name>GTP</name>
        <dbReference type="ChEBI" id="CHEBI:37565"/>
    </ligand>
</feature>
<dbReference type="SMART" id="SM00788">
    <property type="entry name" value="Adenylsucc_synt"/>
    <property type="match status" value="1"/>
</dbReference>
<dbReference type="GO" id="GO:0005737">
    <property type="term" value="C:cytoplasm"/>
    <property type="evidence" value="ECO:0007669"/>
    <property type="project" value="UniProtKB-SubCell"/>
</dbReference>
<feature type="binding site" description="in other chain" evidence="8">
    <location>
        <begin position="46"/>
        <end position="49"/>
    </location>
    <ligand>
        <name>IMP</name>
        <dbReference type="ChEBI" id="CHEBI:58053"/>
        <note>ligand shared between dimeric partners</note>
    </ligand>
</feature>
<dbReference type="CDD" id="cd03108">
    <property type="entry name" value="AdSS"/>
    <property type="match status" value="1"/>
</dbReference>
<feature type="binding site" evidence="8">
    <location>
        <position position="48"/>
    </location>
    <ligand>
        <name>Mg(2+)</name>
        <dbReference type="ChEBI" id="CHEBI:18420"/>
    </ligand>
</feature>
<feature type="active site" description="Proton donor" evidence="8">
    <location>
        <position position="49"/>
    </location>
</feature>
<dbReference type="Gene3D" id="3.90.170.10">
    <property type="entry name" value="Adenylosuccinate Synthetase, subunit A, domain 3"/>
    <property type="match status" value="1"/>
</dbReference>
<evidence type="ECO:0000256" key="1">
    <source>
        <dbReference type="ARBA" id="ARBA00011738"/>
    </source>
</evidence>
<name>A0A6J4QJE6_9ACTN</name>
<evidence type="ECO:0000256" key="3">
    <source>
        <dbReference type="ARBA" id="ARBA00022723"/>
    </source>
</evidence>
<dbReference type="EC" id="6.3.4.4" evidence="8"/>
<dbReference type="InterPro" id="IPR033128">
    <property type="entry name" value="Adenylosuccin_syn_Lys_AS"/>
</dbReference>
<comment type="subcellular location">
    <subcellularLocation>
        <location evidence="8">Cytoplasm</location>
    </subcellularLocation>
</comment>
<keyword evidence="7 8" id="KW-0342">GTP-binding</keyword>
<organism evidence="10">
    <name type="scientific">uncultured Rubrobacteraceae bacterium</name>
    <dbReference type="NCBI Taxonomy" id="349277"/>
    <lineage>
        <taxon>Bacteria</taxon>
        <taxon>Bacillati</taxon>
        <taxon>Actinomycetota</taxon>
        <taxon>Rubrobacteria</taxon>
        <taxon>Rubrobacterales</taxon>
        <taxon>Rubrobacteraceae</taxon>
        <taxon>environmental samples</taxon>
    </lineage>
</organism>
<feature type="binding site" evidence="8">
    <location>
        <position position="21"/>
    </location>
    <ligand>
        <name>Mg(2+)</name>
        <dbReference type="ChEBI" id="CHEBI:18420"/>
    </ligand>
</feature>
<dbReference type="InterPro" id="IPR027417">
    <property type="entry name" value="P-loop_NTPase"/>
</dbReference>
<feature type="binding site" evidence="8">
    <location>
        <begin position="48"/>
        <end position="50"/>
    </location>
    <ligand>
        <name>GTP</name>
        <dbReference type="ChEBI" id="CHEBI:37565"/>
    </ligand>
</feature>
<sequence length="436" mass="47041">MPNLRGRRVSATVILGLAWGDEGKGRVCDALAADARYVARYSGGNNAGHTIRVGKEEFVVHLIPSGIVRAGVICTIGNGVVVNPEVLAEEVEELESRGIEVRGRLKVDGRAHLILPYHIRLDGYREKALGKAKIGTTNRGIGPTYEDKIARVGVRVQDVFDEGILRQKLEAALREKNSAIVNVYGEEPYTADELVSYLLSFCDLLEPMVDDTGGLLRGAMGRGELVLLEGAQATLLDNDFGTYPFVTSSNPSAGGACVGAGIPPTSLGEVIGVTKAYTTRVGDGPFPTELFDETGETLRRVGNEYGATTGRPRRCGWLDLVAVKFSASLNGINGLALTMLDVLSAVEEVKVCVGYEIDGKRVDGFPMNQTDLHHSRPVYESFPGWGVDVTECRRREDLPGEARDFVGFVEAELGAPLRMISVGPERDQAIVERVKA</sequence>
<evidence type="ECO:0000256" key="5">
    <source>
        <dbReference type="ARBA" id="ARBA00022755"/>
    </source>
</evidence>
<dbReference type="GO" id="GO:0005525">
    <property type="term" value="F:GTP binding"/>
    <property type="evidence" value="ECO:0007669"/>
    <property type="project" value="UniProtKB-UniRule"/>
</dbReference>
<dbReference type="AlphaFoldDB" id="A0A6J4QJE6"/>
<keyword evidence="3 8" id="KW-0479">Metal-binding</keyword>
<dbReference type="GO" id="GO:0046040">
    <property type="term" value="P:IMP metabolic process"/>
    <property type="evidence" value="ECO:0007669"/>
    <property type="project" value="TreeGrafter"/>
</dbReference>
<dbReference type="GO" id="GO:0004019">
    <property type="term" value="F:adenylosuccinate synthase activity"/>
    <property type="evidence" value="ECO:0007669"/>
    <property type="project" value="UniProtKB-UniRule"/>
</dbReference>
<feature type="active site" description="Proton acceptor" evidence="8">
    <location>
        <position position="21"/>
    </location>
</feature>
<feature type="binding site" evidence="8">
    <location>
        <begin position="339"/>
        <end position="341"/>
    </location>
    <ligand>
        <name>GTP</name>
        <dbReference type="ChEBI" id="CHEBI:37565"/>
    </ligand>
</feature>
<dbReference type="Gene3D" id="1.10.300.10">
    <property type="entry name" value="Adenylosuccinate Synthetase, subunit A, domain 2"/>
    <property type="match status" value="1"/>
</dbReference>
<dbReference type="Gene3D" id="3.40.440.10">
    <property type="entry name" value="Adenylosuccinate Synthetase, subunit A, domain 1"/>
    <property type="match status" value="1"/>
</dbReference>
<dbReference type="HAMAP" id="MF_00011">
    <property type="entry name" value="Adenylosucc_synth"/>
    <property type="match status" value="1"/>
</dbReference>
<evidence type="ECO:0000256" key="6">
    <source>
        <dbReference type="ARBA" id="ARBA00022842"/>
    </source>
</evidence>
<gene>
    <name evidence="8" type="primary">purA</name>
    <name evidence="10" type="ORF">AVDCRST_MAG78-2498</name>
</gene>
<evidence type="ECO:0000256" key="4">
    <source>
        <dbReference type="ARBA" id="ARBA00022741"/>
    </source>
</evidence>
<evidence type="ECO:0000256" key="2">
    <source>
        <dbReference type="ARBA" id="ARBA00022598"/>
    </source>
</evidence>
<keyword evidence="6 8" id="KW-0460">Magnesium</keyword>
<dbReference type="GO" id="GO:0000287">
    <property type="term" value="F:magnesium ion binding"/>
    <property type="evidence" value="ECO:0007669"/>
    <property type="project" value="UniProtKB-UniRule"/>
</dbReference>
<feature type="binding site" evidence="8">
    <location>
        <begin position="307"/>
        <end position="313"/>
    </location>
    <ligand>
        <name>substrate</name>
    </ligand>
</feature>
<accession>A0A6J4QJE6</accession>
<feature type="binding site" description="in other chain" evidence="8">
    <location>
        <position position="247"/>
    </location>
    <ligand>
        <name>IMP</name>
        <dbReference type="ChEBI" id="CHEBI:58053"/>
        <note>ligand shared between dimeric partners</note>
    </ligand>
</feature>
<dbReference type="UniPathway" id="UPA00075">
    <property type="reaction ID" value="UER00335"/>
</dbReference>
<dbReference type="PANTHER" id="PTHR11846">
    <property type="entry name" value="ADENYLOSUCCINATE SYNTHETASE"/>
    <property type="match status" value="1"/>
</dbReference>
<proteinExistence type="inferred from homology"/>
<comment type="similarity">
    <text evidence="8">Belongs to the adenylosuccinate synthetase family.</text>
</comment>
<comment type="pathway">
    <text evidence="8">Purine metabolism; AMP biosynthesis via de novo pathway; AMP from IMP: step 1/2.</text>
</comment>
<keyword evidence="4 8" id="KW-0547">Nucleotide-binding</keyword>
<feature type="active site" evidence="9">
    <location>
        <position position="148"/>
    </location>
</feature>
<dbReference type="SUPFAM" id="SSF52540">
    <property type="entry name" value="P-loop containing nucleoside triphosphate hydrolases"/>
    <property type="match status" value="1"/>
</dbReference>
<keyword evidence="8" id="KW-0963">Cytoplasm</keyword>
<comment type="cofactor">
    <cofactor evidence="8">
        <name>Mg(2+)</name>
        <dbReference type="ChEBI" id="CHEBI:18420"/>
    </cofactor>
    <text evidence="8">Binds 1 Mg(2+) ion per subunit.</text>
</comment>
<evidence type="ECO:0000256" key="9">
    <source>
        <dbReference type="PROSITE-ProRule" id="PRU10134"/>
    </source>
</evidence>
<dbReference type="PANTHER" id="PTHR11846:SF0">
    <property type="entry name" value="ADENYLOSUCCINATE SYNTHETASE"/>
    <property type="match status" value="1"/>
</dbReference>
<dbReference type="InterPro" id="IPR042111">
    <property type="entry name" value="Adenylosuccinate_synth_dom3"/>
</dbReference>
<evidence type="ECO:0000256" key="7">
    <source>
        <dbReference type="ARBA" id="ARBA00023134"/>
    </source>
</evidence>
<dbReference type="GO" id="GO:0044208">
    <property type="term" value="P:'de novo' AMP biosynthetic process"/>
    <property type="evidence" value="ECO:0007669"/>
    <property type="project" value="UniProtKB-UniRule"/>
</dbReference>
<reference evidence="10" key="1">
    <citation type="submission" date="2020-02" db="EMBL/GenBank/DDBJ databases">
        <authorList>
            <person name="Meier V. D."/>
        </authorList>
    </citation>
    <scope>NUCLEOTIDE SEQUENCE</scope>
    <source>
        <strain evidence="10">AVDCRST_MAG78</strain>
    </source>
</reference>
<feature type="binding site" description="in other chain" evidence="8">
    <location>
        <position position="232"/>
    </location>
    <ligand>
        <name>IMP</name>
        <dbReference type="ChEBI" id="CHEBI:58053"/>
        <note>ligand shared between dimeric partners</note>
    </ligand>
</feature>
<protein>
    <recommendedName>
        <fullName evidence="8">Adenylosuccinate synthetase</fullName>
        <shortName evidence="8">AMPSase</shortName>
        <shortName evidence="8">AdSS</shortName>
        <ecNumber evidence="8">6.3.4.4</ecNumber>
    </recommendedName>
    <alternativeName>
        <fullName evidence="8">IMP--aspartate ligase</fullName>
    </alternativeName>
</protein>
<feature type="binding site" evidence="8">
    <location>
        <begin position="20"/>
        <end position="26"/>
    </location>
    <ligand>
        <name>GTP</name>
        <dbReference type="ChEBI" id="CHEBI:37565"/>
    </ligand>
</feature>
<dbReference type="FunFam" id="1.10.300.10:FF:000001">
    <property type="entry name" value="Adenylosuccinate synthetase"/>
    <property type="match status" value="1"/>
</dbReference>
<dbReference type="EMBL" id="CADCVB010000168">
    <property type="protein sequence ID" value="CAA9441609.1"/>
    <property type="molecule type" value="Genomic_DNA"/>
</dbReference>
<comment type="function">
    <text evidence="8">Plays an important role in the de novo pathway of purine nucleotide biosynthesis. Catalyzes the first committed step in the biosynthesis of AMP from IMP.</text>
</comment>
<dbReference type="PROSITE" id="PS00513">
    <property type="entry name" value="ADENYLOSUCCIN_SYN_2"/>
    <property type="match status" value="1"/>
</dbReference>
<dbReference type="InterPro" id="IPR042109">
    <property type="entry name" value="Adenylosuccinate_synth_dom1"/>
</dbReference>
<feature type="binding site" evidence="8">
    <location>
        <position position="151"/>
    </location>
    <ligand>
        <name>IMP</name>
        <dbReference type="ChEBI" id="CHEBI:58053"/>
        <note>ligand shared between dimeric partners</note>
    </ligand>
</feature>
<comment type="subunit">
    <text evidence="1 8">Homodimer.</text>
</comment>
<dbReference type="InterPro" id="IPR001114">
    <property type="entry name" value="Adenylosuccinate_synthetase"/>
</dbReference>
<dbReference type="NCBIfam" id="TIGR00184">
    <property type="entry name" value="purA"/>
    <property type="match status" value="1"/>
</dbReference>
<feature type="binding site" description="in other chain" evidence="8">
    <location>
        <position position="311"/>
    </location>
    <ligand>
        <name>IMP</name>
        <dbReference type="ChEBI" id="CHEBI:58053"/>
        <note>ligand shared between dimeric partners</note>
    </ligand>
</feature>